<dbReference type="OrthoDB" id="9773456at2"/>
<keyword evidence="6" id="KW-0249">Electron transport</keyword>
<keyword evidence="5" id="KW-0574">Periplasm</keyword>
<dbReference type="GO" id="GO:0020037">
    <property type="term" value="F:heme binding"/>
    <property type="evidence" value="ECO:0007669"/>
    <property type="project" value="InterPro"/>
</dbReference>
<evidence type="ECO:0000256" key="3">
    <source>
        <dbReference type="ARBA" id="ARBA00022617"/>
    </source>
</evidence>
<feature type="binding site" description="covalent" evidence="8">
    <location>
        <position position="33"/>
    </location>
    <ligand>
        <name>heme c</name>
        <dbReference type="ChEBI" id="CHEBI:61717"/>
        <label>1</label>
    </ligand>
</feature>
<dbReference type="InterPro" id="IPR036909">
    <property type="entry name" value="Cyt_c-like_dom_sf"/>
</dbReference>
<evidence type="ECO:0000256" key="1">
    <source>
        <dbReference type="ARBA" id="ARBA00004418"/>
    </source>
</evidence>
<keyword evidence="13" id="KW-1185">Reference proteome</keyword>
<dbReference type="InterPro" id="IPR009056">
    <property type="entry name" value="Cyt_c-like_dom"/>
</dbReference>
<evidence type="ECO:0000313" key="12">
    <source>
        <dbReference type="EMBL" id="CAA0116249.1"/>
    </source>
</evidence>
<evidence type="ECO:0000256" key="9">
    <source>
        <dbReference type="PIRSR" id="PIRSR000005-2"/>
    </source>
</evidence>
<evidence type="ECO:0000256" key="8">
    <source>
        <dbReference type="PIRSR" id="PIRSR000005-1"/>
    </source>
</evidence>
<evidence type="ECO:0000313" key="13">
    <source>
        <dbReference type="Proteomes" id="UP000441399"/>
    </source>
</evidence>
<dbReference type="GO" id="GO:0005506">
    <property type="term" value="F:iron ion binding"/>
    <property type="evidence" value="ECO:0007669"/>
    <property type="project" value="InterPro"/>
</dbReference>
<feature type="binding site" description="axial binding residue" evidence="9">
    <location>
        <position position="137"/>
    </location>
    <ligand>
        <name>heme c</name>
        <dbReference type="ChEBI" id="CHEBI:61717"/>
        <label>2</label>
    </ligand>
    <ligandPart>
        <name>Fe</name>
        <dbReference type="ChEBI" id="CHEBI:18248"/>
    </ligandPart>
</feature>
<name>A0A5S9QED9_9GAMM</name>
<keyword evidence="10" id="KW-0732">Signal</keyword>
<feature type="binding site" description="covalent" evidence="8">
    <location>
        <position position="36"/>
    </location>
    <ligand>
        <name>heme c</name>
        <dbReference type="ChEBI" id="CHEBI:61717"/>
        <label>1</label>
    </ligand>
</feature>
<organism evidence="12 13">
    <name type="scientific">BD1-7 clade bacterium</name>
    <dbReference type="NCBI Taxonomy" id="2029982"/>
    <lineage>
        <taxon>Bacteria</taxon>
        <taxon>Pseudomonadati</taxon>
        <taxon>Pseudomonadota</taxon>
        <taxon>Gammaproteobacteria</taxon>
        <taxon>Cellvibrionales</taxon>
        <taxon>Spongiibacteraceae</taxon>
        <taxon>BD1-7 clade</taxon>
    </lineage>
</organism>
<comment type="subcellular location">
    <subcellularLocation>
        <location evidence="1">Periplasm</location>
    </subcellularLocation>
</comment>
<protein>
    <submittedName>
        <fullName evidence="12">Cytochrome c4</fullName>
    </submittedName>
</protein>
<keyword evidence="2" id="KW-0813">Transport</keyword>
<feature type="signal peptide" evidence="10">
    <location>
        <begin position="1"/>
        <end position="19"/>
    </location>
</feature>
<dbReference type="AlphaFoldDB" id="A0A5S9QED9"/>
<dbReference type="GO" id="GO:0042597">
    <property type="term" value="C:periplasmic space"/>
    <property type="evidence" value="ECO:0007669"/>
    <property type="project" value="UniProtKB-SubCell"/>
</dbReference>
<evidence type="ECO:0000256" key="4">
    <source>
        <dbReference type="ARBA" id="ARBA00022723"/>
    </source>
</evidence>
<keyword evidence="3 8" id="KW-0349">Heme</keyword>
<dbReference type="PIRSF" id="PIRSF000005">
    <property type="entry name" value="Cytochrome_c4"/>
    <property type="match status" value="1"/>
</dbReference>
<dbReference type="PANTHER" id="PTHR33751:SF9">
    <property type="entry name" value="CYTOCHROME C4"/>
    <property type="match status" value="1"/>
</dbReference>
<feature type="binding site" description="covalent" evidence="8">
    <location>
        <position position="136"/>
    </location>
    <ligand>
        <name>heme c</name>
        <dbReference type="ChEBI" id="CHEBI:61717"/>
        <label>2</label>
    </ligand>
</feature>
<dbReference type="GO" id="GO:0009055">
    <property type="term" value="F:electron transfer activity"/>
    <property type="evidence" value="ECO:0007669"/>
    <property type="project" value="InterPro"/>
</dbReference>
<accession>A0A5S9QED9</accession>
<dbReference type="InterPro" id="IPR050597">
    <property type="entry name" value="Cytochrome_c_Oxidase_Subunit"/>
</dbReference>
<feature type="domain" description="Cytochrome c" evidence="11">
    <location>
        <begin position="112"/>
        <end position="212"/>
    </location>
</feature>
<dbReference type="PROSITE" id="PS51007">
    <property type="entry name" value="CYTC"/>
    <property type="match status" value="2"/>
</dbReference>
<evidence type="ECO:0000256" key="10">
    <source>
        <dbReference type="SAM" id="SignalP"/>
    </source>
</evidence>
<keyword evidence="4 9" id="KW-0479">Metal-binding</keyword>
<gene>
    <name evidence="12" type="primary">cc4</name>
    <name evidence="12" type="ORF">OPDIPICF_01832</name>
</gene>
<comment type="PTM">
    <text evidence="8">Binds 2 heme c groups covalently per subunit.</text>
</comment>
<dbReference type="Pfam" id="PF00034">
    <property type="entry name" value="Cytochrom_C"/>
    <property type="match status" value="2"/>
</dbReference>
<dbReference type="Proteomes" id="UP000441399">
    <property type="component" value="Unassembled WGS sequence"/>
</dbReference>
<feature type="binding site" description="axial binding residue" evidence="9">
    <location>
        <position position="189"/>
    </location>
    <ligand>
        <name>heme c</name>
        <dbReference type="ChEBI" id="CHEBI:61717"/>
        <label>2</label>
    </ligand>
    <ligandPart>
        <name>Fe</name>
        <dbReference type="ChEBI" id="CHEBI:18248"/>
    </ligandPart>
</feature>
<sequence>MKKLIVSVLMMAAAGTAFAAGDAAKGEALSAQCSACHGADGNSPAPNFPKIAGQNSKYIEKQLLDMKLPADKGGRVVPEMSGIVAGLSTQDIQDLAAYYANQTMSGGAADPDLVALGERIYRGGLPAKQVAACSGCHSPAGKGNLGAGYPSLAGQFPEYIEKQLKAFRLGADEEKATGARVNDGDIRIMRDVASRMSDLEIRAVASFLSGLR</sequence>
<dbReference type="SUPFAM" id="SSF46626">
    <property type="entry name" value="Cytochrome c"/>
    <property type="match status" value="2"/>
</dbReference>
<feature type="chain" id="PRO_5024926158" evidence="10">
    <location>
        <begin position="20"/>
        <end position="212"/>
    </location>
</feature>
<evidence type="ECO:0000259" key="11">
    <source>
        <dbReference type="PROSITE" id="PS51007"/>
    </source>
</evidence>
<evidence type="ECO:0000256" key="7">
    <source>
        <dbReference type="ARBA" id="ARBA00023004"/>
    </source>
</evidence>
<feature type="binding site" description="axial binding residue" evidence="9">
    <location>
        <position position="37"/>
    </location>
    <ligand>
        <name>heme c</name>
        <dbReference type="ChEBI" id="CHEBI:61717"/>
        <label>1</label>
    </ligand>
    <ligandPart>
        <name>Fe</name>
        <dbReference type="ChEBI" id="CHEBI:18248"/>
    </ligandPart>
</feature>
<proteinExistence type="predicted"/>
<dbReference type="EMBL" id="CACSIO010000023">
    <property type="protein sequence ID" value="CAA0116249.1"/>
    <property type="molecule type" value="Genomic_DNA"/>
</dbReference>
<evidence type="ECO:0000256" key="6">
    <source>
        <dbReference type="ARBA" id="ARBA00022982"/>
    </source>
</evidence>
<evidence type="ECO:0000256" key="2">
    <source>
        <dbReference type="ARBA" id="ARBA00022448"/>
    </source>
</evidence>
<dbReference type="InterPro" id="IPR024167">
    <property type="entry name" value="Cytochrome_c4-like"/>
</dbReference>
<keyword evidence="7 9" id="KW-0408">Iron</keyword>
<feature type="binding site" description="covalent" evidence="8">
    <location>
        <position position="133"/>
    </location>
    <ligand>
        <name>heme c</name>
        <dbReference type="ChEBI" id="CHEBI:61717"/>
        <label>2</label>
    </ligand>
</feature>
<reference evidence="12 13" key="1">
    <citation type="submission" date="2019-11" db="EMBL/GenBank/DDBJ databases">
        <authorList>
            <person name="Holert J."/>
        </authorList>
    </citation>
    <scope>NUCLEOTIDE SEQUENCE [LARGE SCALE GENOMIC DNA]</scope>
    <source>
        <strain evidence="12">SB11_3</strain>
    </source>
</reference>
<evidence type="ECO:0000256" key="5">
    <source>
        <dbReference type="ARBA" id="ARBA00022764"/>
    </source>
</evidence>
<feature type="binding site" description="axial binding residue" evidence="9">
    <location>
        <position position="80"/>
    </location>
    <ligand>
        <name>heme c</name>
        <dbReference type="ChEBI" id="CHEBI:61717"/>
        <label>1</label>
    </ligand>
    <ligandPart>
        <name>Fe</name>
        <dbReference type="ChEBI" id="CHEBI:18248"/>
    </ligandPart>
</feature>
<dbReference type="Gene3D" id="1.10.760.10">
    <property type="entry name" value="Cytochrome c-like domain"/>
    <property type="match status" value="2"/>
</dbReference>
<feature type="domain" description="Cytochrome c" evidence="11">
    <location>
        <begin position="21"/>
        <end position="103"/>
    </location>
</feature>
<dbReference type="PANTHER" id="PTHR33751">
    <property type="entry name" value="CBB3-TYPE CYTOCHROME C OXIDASE SUBUNIT FIXP"/>
    <property type="match status" value="1"/>
</dbReference>